<dbReference type="InterPro" id="IPR036259">
    <property type="entry name" value="MFS_trans_sf"/>
</dbReference>
<evidence type="ECO:0000313" key="7">
    <source>
        <dbReference type="Proteomes" id="UP000694888"/>
    </source>
</evidence>
<reference evidence="8" key="1">
    <citation type="submission" date="2025-08" db="UniProtKB">
        <authorList>
            <consortium name="RefSeq"/>
        </authorList>
    </citation>
    <scope>IDENTIFICATION</scope>
</reference>
<evidence type="ECO:0000256" key="6">
    <source>
        <dbReference type="SAM" id="Phobius"/>
    </source>
</evidence>
<evidence type="ECO:0000256" key="5">
    <source>
        <dbReference type="ARBA" id="ARBA00023136"/>
    </source>
</evidence>
<dbReference type="PANTHER" id="PTHR43385:SF1">
    <property type="entry name" value="RIBOFLAVIN TRANSPORTER RIBJ"/>
    <property type="match status" value="1"/>
</dbReference>
<dbReference type="PANTHER" id="PTHR43385">
    <property type="entry name" value="RIBOFLAVIN TRANSPORTER RIBJ"/>
    <property type="match status" value="1"/>
</dbReference>
<keyword evidence="3 6" id="KW-0812">Transmembrane</keyword>
<sequence>MGQASTMFMGGILERRLGPRITCLLGGWFMSLGVVLTYFSVQHSFALTVLTYGVMFGVGIGFGYAIPLGCAMKWFPNRKGLANGVVVAGFGGGAFIFNQVQTAFINPDNLKLGRGSPGETDEEGYFHDPEMLQRVPHVFLLLGGCYAGMQLFGSLLLCHPSEEYVKDSPSTMAEEMERVELIHSQRGNGAAPLMDCMSISPR</sequence>
<keyword evidence="7" id="KW-1185">Reference proteome</keyword>
<comment type="subcellular location">
    <subcellularLocation>
        <location evidence="1">Membrane</location>
        <topology evidence="1">Multi-pass membrane protein</topology>
    </subcellularLocation>
</comment>
<dbReference type="SUPFAM" id="SSF103473">
    <property type="entry name" value="MFS general substrate transporter"/>
    <property type="match status" value="1"/>
</dbReference>
<evidence type="ECO:0000256" key="1">
    <source>
        <dbReference type="ARBA" id="ARBA00004141"/>
    </source>
</evidence>
<dbReference type="Gene3D" id="1.20.1250.20">
    <property type="entry name" value="MFS general substrate transporter like domains"/>
    <property type="match status" value="1"/>
</dbReference>
<evidence type="ECO:0000256" key="3">
    <source>
        <dbReference type="ARBA" id="ARBA00022692"/>
    </source>
</evidence>
<feature type="transmembrane region" description="Helical" evidence="6">
    <location>
        <begin position="21"/>
        <end position="39"/>
    </location>
</feature>
<keyword evidence="4 6" id="KW-1133">Transmembrane helix</keyword>
<feature type="transmembrane region" description="Helical" evidence="6">
    <location>
        <begin position="80"/>
        <end position="100"/>
    </location>
</feature>
<proteinExistence type="predicted"/>
<feature type="transmembrane region" description="Helical" evidence="6">
    <location>
        <begin position="138"/>
        <end position="158"/>
    </location>
</feature>
<dbReference type="RefSeq" id="XP_012940971.2">
    <property type="nucleotide sequence ID" value="XM_013085517.2"/>
</dbReference>
<keyword evidence="2" id="KW-0813">Transport</keyword>
<feature type="transmembrane region" description="Helical" evidence="6">
    <location>
        <begin position="45"/>
        <end position="68"/>
    </location>
</feature>
<evidence type="ECO:0000256" key="2">
    <source>
        <dbReference type="ARBA" id="ARBA00022448"/>
    </source>
</evidence>
<keyword evidence="5 6" id="KW-0472">Membrane</keyword>
<evidence type="ECO:0000256" key="4">
    <source>
        <dbReference type="ARBA" id="ARBA00022989"/>
    </source>
</evidence>
<dbReference type="Proteomes" id="UP000694888">
    <property type="component" value="Unplaced"/>
</dbReference>
<dbReference type="GeneID" id="101852036"/>
<accession>A0ABM1A521</accession>
<name>A0ABM1A521_APLCA</name>
<evidence type="ECO:0000313" key="8">
    <source>
        <dbReference type="RefSeq" id="XP_012940971.2"/>
    </source>
</evidence>
<gene>
    <name evidence="8" type="primary">LOC101852036</name>
</gene>
<dbReference type="InterPro" id="IPR011701">
    <property type="entry name" value="MFS"/>
</dbReference>
<dbReference type="Pfam" id="PF07690">
    <property type="entry name" value="MFS_1"/>
    <property type="match status" value="1"/>
</dbReference>
<organism evidence="7 8">
    <name type="scientific">Aplysia californica</name>
    <name type="common">California sea hare</name>
    <dbReference type="NCBI Taxonomy" id="6500"/>
    <lineage>
        <taxon>Eukaryota</taxon>
        <taxon>Metazoa</taxon>
        <taxon>Spiralia</taxon>
        <taxon>Lophotrochozoa</taxon>
        <taxon>Mollusca</taxon>
        <taxon>Gastropoda</taxon>
        <taxon>Heterobranchia</taxon>
        <taxon>Euthyneura</taxon>
        <taxon>Tectipleura</taxon>
        <taxon>Aplysiida</taxon>
        <taxon>Aplysioidea</taxon>
        <taxon>Aplysiidae</taxon>
        <taxon>Aplysia</taxon>
    </lineage>
</organism>
<dbReference type="InterPro" id="IPR052983">
    <property type="entry name" value="MFS_Riboflavin_Transporter"/>
</dbReference>
<protein>
    <submittedName>
        <fullName evidence="8">Uncharacterized protein LOC101852036</fullName>
    </submittedName>
</protein>